<evidence type="ECO:0000313" key="3">
    <source>
        <dbReference type="Proteomes" id="UP000295680"/>
    </source>
</evidence>
<protein>
    <submittedName>
        <fullName evidence="2">Uncharacterized protein</fullName>
    </submittedName>
</protein>
<dbReference type="EMBL" id="SLWS01000005">
    <property type="protein sequence ID" value="TCO58509.1"/>
    <property type="molecule type" value="Genomic_DNA"/>
</dbReference>
<evidence type="ECO:0000256" key="1">
    <source>
        <dbReference type="SAM" id="Phobius"/>
    </source>
</evidence>
<feature type="transmembrane region" description="Helical" evidence="1">
    <location>
        <begin position="40"/>
        <end position="62"/>
    </location>
</feature>
<comment type="caution">
    <text evidence="2">The sequence shown here is derived from an EMBL/GenBank/DDBJ whole genome shotgun (WGS) entry which is preliminary data.</text>
</comment>
<dbReference type="RefSeq" id="WP_132119303.1">
    <property type="nucleotide sequence ID" value="NZ_SLWS01000005.1"/>
</dbReference>
<keyword evidence="3" id="KW-1185">Reference proteome</keyword>
<gene>
    <name evidence="2" type="ORF">EV192_105579</name>
</gene>
<dbReference type="OrthoDB" id="3638103at2"/>
<name>A0A4R2JP53_9PSEU</name>
<keyword evidence="1" id="KW-0472">Membrane</keyword>
<dbReference type="Proteomes" id="UP000295680">
    <property type="component" value="Unassembled WGS sequence"/>
</dbReference>
<proteinExistence type="predicted"/>
<dbReference type="AlphaFoldDB" id="A0A4R2JP53"/>
<sequence length="254" mass="27038">MNDHEIESGLRSLTLVEPDLGFDPDEVVTRAAKLQRTRRATFIALGGAAVVVVVTAAAIAVFRGGGATAVPVTEANTPPTTVPWTPSPTAQPPFDETAQVARINGHMDAVFPSVVPGATDVQNASGQQYTQLDSMTLTKRFQDANGSASFNLTVNGGYSSKYLVRLPDDECFDGCVRRPQPDGSLVIIRTGKTDGRRPGDQTAVHYRRDGTSVNIIQTNFAATSTGSVQPGVRPFPLNEQQLIALLTDPAFTLT</sequence>
<reference evidence="2 3" key="1">
    <citation type="submission" date="2019-03" db="EMBL/GenBank/DDBJ databases">
        <title>Genomic Encyclopedia of Type Strains, Phase IV (KMG-IV): sequencing the most valuable type-strain genomes for metagenomic binning, comparative biology and taxonomic classification.</title>
        <authorList>
            <person name="Goeker M."/>
        </authorList>
    </citation>
    <scope>NUCLEOTIDE SEQUENCE [LARGE SCALE GENOMIC DNA]</scope>
    <source>
        <strain evidence="2 3">DSM 45934</strain>
    </source>
</reference>
<accession>A0A4R2JP53</accession>
<keyword evidence="1" id="KW-1133">Transmembrane helix</keyword>
<keyword evidence="1" id="KW-0812">Transmembrane</keyword>
<organism evidence="2 3">
    <name type="scientific">Actinocrispum wychmicini</name>
    <dbReference type="NCBI Taxonomy" id="1213861"/>
    <lineage>
        <taxon>Bacteria</taxon>
        <taxon>Bacillati</taxon>
        <taxon>Actinomycetota</taxon>
        <taxon>Actinomycetes</taxon>
        <taxon>Pseudonocardiales</taxon>
        <taxon>Pseudonocardiaceae</taxon>
        <taxon>Actinocrispum</taxon>
    </lineage>
</organism>
<evidence type="ECO:0000313" key="2">
    <source>
        <dbReference type="EMBL" id="TCO58509.1"/>
    </source>
</evidence>